<accession>A0A9P8HZM3</accession>
<evidence type="ECO:0000313" key="1">
    <source>
        <dbReference type="EMBL" id="KAH0542893.1"/>
    </source>
</evidence>
<sequence>MSLEELARIRHEEMKPFDIDETADTRSRKRIDFCEAVVQEGSTVAMRLVEDEQWSPASAYGDEDK</sequence>
<dbReference type="Proteomes" id="UP000698800">
    <property type="component" value="Unassembled WGS sequence"/>
</dbReference>
<comment type="caution">
    <text evidence="1">The sequence shown here is derived from an EMBL/GenBank/DDBJ whole genome shotgun (WGS) entry which is preliminary data.</text>
</comment>
<dbReference type="EMBL" id="JAGHQL010000044">
    <property type="protein sequence ID" value="KAH0542893.1"/>
    <property type="molecule type" value="Genomic_DNA"/>
</dbReference>
<protein>
    <submittedName>
        <fullName evidence="1">Uncharacterized protein</fullName>
    </submittedName>
</protein>
<organism evidence="1 2">
    <name type="scientific">Glutinoglossum americanum</name>
    <dbReference type="NCBI Taxonomy" id="1670608"/>
    <lineage>
        <taxon>Eukaryota</taxon>
        <taxon>Fungi</taxon>
        <taxon>Dikarya</taxon>
        <taxon>Ascomycota</taxon>
        <taxon>Pezizomycotina</taxon>
        <taxon>Geoglossomycetes</taxon>
        <taxon>Geoglossales</taxon>
        <taxon>Geoglossaceae</taxon>
        <taxon>Glutinoglossum</taxon>
    </lineage>
</organism>
<proteinExistence type="predicted"/>
<reference evidence="1" key="1">
    <citation type="submission" date="2021-03" db="EMBL/GenBank/DDBJ databases">
        <title>Comparative genomics and phylogenomic investigation of the class Geoglossomycetes provide insights into ecological specialization and systematics.</title>
        <authorList>
            <person name="Melie T."/>
            <person name="Pirro S."/>
            <person name="Miller A.N."/>
            <person name="Quandt A."/>
        </authorList>
    </citation>
    <scope>NUCLEOTIDE SEQUENCE</scope>
    <source>
        <strain evidence="1">GBOQ0MN5Z8</strain>
    </source>
</reference>
<keyword evidence="2" id="KW-1185">Reference proteome</keyword>
<name>A0A9P8HZM3_9PEZI</name>
<evidence type="ECO:0000313" key="2">
    <source>
        <dbReference type="Proteomes" id="UP000698800"/>
    </source>
</evidence>
<dbReference type="AlphaFoldDB" id="A0A9P8HZM3"/>
<gene>
    <name evidence="1" type="ORF">FGG08_002753</name>
</gene>